<sequence>MLCKNYRTHEKCILVGFFISVPMRLFVFLFLSFHLLSAQKVVRKSLVNSEITSINIDVTNCYKLAVETAPGAEMSVEATIDGEYMKDLLVSVKKEGNSIMVSSGFQPNFHNPNDKLSAHKVVSIELKVVLPQYKYVTVFGTSCNVLMSGDYTDLNVSLNDGRCALSNVSENVNVHTQSGSILLAAKSGNIHVINKYGSVERDNIPVGDTKYTLTTVTGDIQITKTE</sequence>
<organism evidence="2 3">
    <name type="scientific">Zobellia galactanivorans (strain DSM 12802 / CCUG 47099 / CIP 106680 / NCIMB 13871 / Dsij)</name>
    <dbReference type="NCBI Taxonomy" id="63186"/>
    <lineage>
        <taxon>Bacteria</taxon>
        <taxon>Pseudomonadati</taxon>
        <taxon>Bacteroidota</taxon>
        <taxon>Flavobacteriia</taxon>
        <taxon>Flavobacteriales</taxon>
        <taxon>Flavobacteriaceae</taxon>
        <taxon>Zobellia</taxon>
    </lineage>
</organism>
<name>G0LAR5_ZOBGA</name>
<reference evidence="2 3" key="2">
    <citation type="journal article" date="2012" name="Environ. Microbiol.">
        <title>Characterization of the first alginolytic operons in a marine bacterium: from their emergence in marine Flavobacteriia to their independent transfers to marine Proteobacteria and human gut Bacteroides.</title>
        <authorList>
            <person name="Thomas F."/>
            <person name="Barbeyron T."/>
            <person name="Tonon T."/>
            <person name="Genicot S."/>
            <person name="Czjzek M."/>
            <person name="Michel G."/>
        </authorList>
    </citation>
    <scope>NUCLEOTIDE SEQUENCE [LARGE SCALE GENOMIC DNA]</scope>
    <source>
        <strain evidence="3">DSM 12802 / CCUG 47099 / CIP 106680 / NCIMB 13871 / Dsij</strain>
    </source>
</reference>
<dbReference type="PATRIC" id="fig|63186.3.peg.1432"/>
<evidence type="ECO:0000313" key="2">
    <source>
        <dbReference type="EMBL" id="CAZ95503.1"/>
    </source>
</evidence>
<dbReference type="Proteomes" id="UP000008898">
    <property type="component" value="Chromosome"/>
</dbReference>
<dbReference type="KEGG" id="zga:ZOBELLIA_1447"/>
<dbReference type="AlphaFoldDB" id="G0LAR5"/>
<feature type="transmembrane region" description="Helical" evidence="1">
    <location>
        <begin position="12"/>
        <end position="36"/>
    </location>
</feature>
<evidence type="ECO:0000313" key="3">
    <source>
        <dbReference type="Proteomes" id="UP000008898"/>
    </source>
</evidence>
<keyword evidence="3" id="KW-1185">Reference proteome</keyword>
<dbReference type="STRING" id="63186.ZOBELLIA_1447"/>
<protein>
    <submittedName>
        <fullName evidence="2">Conserved hypothetical membrane protein</fullName>
    </submittedName>
</protein>
<gene>
    <name evidence="2" type="ordered locus">zobellia_1447</name>
</gene>
<keyword evidence="1" id="KW-0812">Transmembrane</keyword>
<evidence type="ECO:0000256" key="1">
    <source>
        <dbReference type="SAM" id="Phobius"/>
    </source>
</evidence>
<dbReference type="EMBL" id="FP476056">
    <property type="protein sequence ID" value="CAZ95503.1"/>
    <property type="molecule type" value="Genomic_DNA"/>
</dbReference>
<reference evidence="3" key="1">
    <citation type="submission" date="2009-07" db="EMBL/GenBank/DDBJ databases">
        <title>Complete genome sequence of Zobellia galactanivorans Dsij.</title>
        <authorList>
            <consortium name="Genoscope - CEA"/>
        </authorList>
    </citation>
    <scope>NUCLEOTIDE SEQUENCE [LARGE SCALE GENOMIC DNA]</scope>
    <source>
        <strain evidence="3">DSM 12802 / CCUG 47099 / CIP 106680 / NCIMB 13871 / Dsij</strain>
    </source>
</reference>
<proteinExistence type="predicted"/>
<dbReference type="HOGENOM" id="CLU_110643_0_0_10"/>
<accession>G0LAR5</accession>
<keyword evidence="1" id="KW-1133">Transmembrane helix</keyword>
<keyword evidence="1" id="KW-0472">Membrane</keyword>